<sequence length="149" mass="17493">MILKMRESFYVNSNGIARGLALWWMEDVNLSILKFEKYFIDAKISIEGEEVWFMTFIYGPRYADEKEEFWRSLSSLRNNRVEKWCLIGDSNVVAKPEEKIGGLTFEASNAKWFYDFMDCSCLIELPIKGRTFTWSNLRSEDEAVLEKLG</sequence>
<name>A0ABR2FAZ4_9ROSI</name>
<proteinExistence type="predicted"/>
<comment type="caution">
    <text evidence="1">The sequence shown here is derived from an EMBL/GenBank/DDBJ whole genome shotgun (WGS) entry which is preliminary data.</text>
</comment>
<evidence type="ECO:0000313" key="2">
    <source>
        <dbReference type="Proteomes" id="UP001472677"/>
    </source>
</evidence>
<keyword evidence="2" id="KW-1185">Reference proteome</keyword>
<protein>
    <submittedName>
        <fullName evidence="1">Uncharacterized protein</fullName>
    </submittedName>
</protein>
<dbReference type="EMBL" id="JBBPBM010000007">
    <property type="protein sequence ID" value="KAK8575506.1"/>
    <property type="molecule type" value="Genomic_DNA"/>
</dbReference>
<organism evidence="1 2">
    <name type="scientific">Hibiscus sabdariffa</name>
    <name type="common">roselle</name>
    <dbReference type="NCBI Taxonomy" id="183260"/>
    <lineage>
        <taxon>Eukaryota</taxon>
        <taxon>Viridiplantae</taxon>
        <taxon>Streptophyta</taxon>
        <taxon>Embryophyta</taxon>
        <taxon>Tracheophyta</taxon>
        <taxon>Spermatophyta</taxon>
        <taxon>Magnoliopsida</taxon>
        <taxon>eudicotyledons</taxon>
        <taxon>Gunneridae</taxon>
        <taxon>Pentapetalae</taxon>
        <taxon>rosids</taxon>
        <taxon>malvids</taxon>
        <taxon>Malvales</taxon>
        <taxon>Malvaceae</taxon>
        <taxon>Malvoideae</taxon>
        <taxon>Hibiscus</taxon>
    </lineage>
</organism>
<gene>
    <name evidence="1" type="ORF">V6N12_063178</name>
</gene>
<accession>A0ABR2FAZ4</accession>
<dbReference type="Proteomes" id="UP001472677">
    <property type="component" value="Unassembled WGS sequence"/>
</dbReference>
<dbReference type="Gene3D" id="3.60.10.10">
    <property type="entry name" value="Endonuclease/exonuclease/phosphatase"/>
    <property type="match status" value="1"/>
</dbReference>
<dbReference type="SUPFAM" id="SSF56219">
    <property type="entry name" value="DNase I-like"/>
    <property type="match status" value="1"/>
</dbReference>
<evidence type="ECO:0000313" key="1">
    <source>
        <dbReference type="EMBL" id="KAK8575506.1"/>
    </source>
</evidence>
<reference evidence="1 2" key="1">
    <citation type="journal article" date="2024" name="G3 (Bethesda)">
        <title>Genome assembly of Hibiscus sabdariffa L. provides insights into metabolisms of medicinal natural products.</title>
        <authorList>
            <person name="Kim T."/>
        </authorList>
    </citation>
    <scope>NUCLEOTIDE SEQUENCE [LARGE SCALE GENOMIC DNA]</scope>
    <source>
        <strain evidence="1">TK-2024</strain>
        <tissue evidence="1">Old leaves</tissue>
    </source>
</reference>
<dbReference type="InterPro" id="IPR036691">
    <property type="entry name" value="Endo/exonu/phosph_ase_sf"/>
</dbReference>